<dbReference type="AlphaFoldDB" id="A0A5P9NLD7"/>
<dbReference type="PROSITE" id="PS51257">
    <property type="entry name" value="PROKAR_LIPOPROTEIN"/>
    <property type="match status" value="1"/>
</dbReference>
<reference evidence="2 3" key="1">
    <citation type="submission" date="2019-02" db="EMBL/GenBank/DDBJ databases">
        <authorList>
            <person name="Li S.-H."/>
        </authorList>
    </citation>
    <scope>NUCLEOTIDE SEQUENCE [LARGE SCALE GENOMIC DNA]</scope>
    <source>
        <strain evidence="2 3">IMCC14385</strain>
    </source>
</reference>
<evidence type="ECO:0000313" key="2">
    <source>
        <dbReference type="EMBL" id="QFU75748.1"/>
    </source>
</evidence>
<dbReference type="InterPro" id="IPR047961">
    <property type="entry name" value="Transp_suffix-like"/>
</dbReference>
<gene>
    <name evidence="2" type="ORF">EY643_08805</name>
</gene>
<dbReference type="KEGG" id="halc:EY643_08805"/>
<keyword evidence="1" id="KW-0472">Membrane</keyword>
<evidence type="ECO:0000256" key="1">
    <source>
        <dbReference type="SAM" id="Phobius"/>
    </source>
</evidence>
<dbReference type="NCBIfam" id="NF033684">
    <property type="entry name" value="suffix_2_RND"/>
    <property type="match status" value="1"/>
</dbReference>
<organism evidence="2 3">
    <name type="scientific">Halioglobus maricola</name>
    <dbReference type="NCBI Taxonomy" id="2601894"/>
    <lineage>
        <taxon>Bacteria</taxon>
        <taxon>Pseudomonadati</taxon>
        <taxon>Pseudomonadota</taxon>
        <taxon>Gammaproteobacteria</taxon>
        <taxon>Cellvibrionales</taxon>
        <taxon>Halieaceae</taxon>
        <taxon>Halioglobus</taxon>
    </lineage>
</organism>
<keyword evidence="1" id="KW-0812">Transmembrane</keyword>
<feature type="transmembrane region" description="Helical" evidence="1">
    <location>
        <begin position="52"/>
        <end position="73"/>
    </location>
</feature>
<dbReference type="EMBL" id="CP036422">
    <property type="protein sequence ID" value="QFU75748.1"/>
    <property type="molecule type" value="Genomic_DNA"/>
</dbReference>
<proteinExistence type="predicted"/>
<name>A0A5P9NLD7_9GAMM</name>
<keyword evidence="1" id="KW-1133">Transmembrane helix</keyword>
<keyword evidence="3" id="KW-1185">Reference proteome</keyword>
<feature type="transmembrane region" description="Helical" evidence="1">
    <location>
        <begin position="12"/>
        <end position="32"/>
    </location>
</feature>
<dbReference type="Proteomes" id="UP000326287">
    <property type="component" value="Chromosome"/>
</dbReference>
<protein>
    <submittedName>
        <fullName evidence="2">Transporter suffix domain-containing protein</fullName>
    </submittedName>
</protein>
<evidence type="ECO:0000313" key="3">
    <source>
        <dbReference type="Proteomes" id="UP000326287"/>
    </source>
</evidence>
<dbReference type="OrthoDB" id="1094752at2"/>
<sequence length="95" mass="10356">MMLQRSLREIAGYGLLLVSCIAWVVLPAIPFLDISGAQKAAWGGGLFVFAEVTWWAAMPLLGPEVMAFIRGFWARLRSSGKNSSADSPEDENSQP</sequence>
<accession>A0A5P9NLD7</accession>